<evidence type="ECO:0000313" key="5">
    <source>
        <dbReference type="EMBL" id="PJM74257.1"/>
    </source>
</evidence>
<protein>
    <submittedName>
        <fullName evidence="5">Class E sortase</fullName>
    </submittedName>
</protein>
<dbReference type="SUPFAM" id="SSF63817">
    <property type="entry name" value="Sortase"/>
    <property type="match status" value="1"/>
</dbReference>
<dbReference type="InterPro" id="IPR023365">
    <property type="entry name" value="Sortase_dom-sf"/>
</dbReference>
<dbReference type="CDD" id="cd05830">
    <property type="entry name" value="Sortase_E"/>
    <property type="match status" value="1"/>
</dbReference>
<comment type="caution">
    <text evidence="5">The sequence shown here is derived from an EMBL/GenBank/DDBJ whole genome shotgun (WGS) entry which is preliminary data.</text>
</comment>
<keyword evidence="4" id="KW-0812">Transmembrane</keyword>
<gene>
    <name evidence="5" type="ORF">CS006_03845</name>
</gene>
<dbReference type="InterPro" id="IPR053465">
    <property type="entry name" value="Sortase_Class_E"/>
</dbReference>
<organism evidence="5 6">
    <name type="scientific">Bifidobacterium primatium</name>
    <dbReference type="NCBI Taxonomy" id="2045438"/>
    <lineage>
        <taxon>Bacteria</taxon>
        <taxon>Bacillati</taxon>
        <taxon>Actinomycetota</taxon>
        <taxon>Actinomycetes</taxon>
        <taxon>Bifidobacteriales</taxon>
        <taxon>Bifidobacteriaceae</taxon>
        <taxon>Bifidobacterium</taxon>
    </lineage>
</organism>
<dbReference type="RefSeq" id="WP_100510398.1">
    <property type="nucleotide sequence ID" value="NZ_PEBI01000001.1"/>
</dbReference>
<evidence type="ECO:0000256" key="3">
    <source>
        <dbReference type="SAM" id="MobiDB-lite"/>
    </source>
</evidence>
<feature type="transmembrane region" description="Helical" evidence="4">
    <location>
        <begin position="21"/>
        <end position="47"/>
    </location>
</feature>
<dbReference type="NCBIfam" id="TIGR01076">
    <property type="entry name" value="sortase_fam"/>
    <property type="match status" value="1"/>
</dbReference>
<evidence type="ECO:0000256" key="2">
    <source>
        <dbReference type="PIRSR" id="PIRSR605754-1"/>
    </source>
</evidence>
<keyword evidence="4" id="KW-0472">Membrane</keyword>
<accession>A0A2M9HBS1</accession>
<evidence type="ECO:0000256" key="4">
    <source>
        <dbReference type="SAM" id="Phobius"/>
    </source>
</evidence>
<dbReference type="Gene3D" id="2.40.260.10">
    <property type="entry name" value="Sortase"/>
    <property type="match status" value="1"/>
</dbReference>
<dbReference type="GO" id="GO:0016787">
    <property type="term" value="F:hydrolase activity"/>
    <property type="evidence" value="ECO:0007669"/>
    <property type="project" value="UniProtKB-KW"/>
</dbReference>
<dbReference type="NCBIfam" id="NF033747">
    <property type="entry name" value="class_E_sortase"/>
    <property type="match status" value="1"/>
</dbReference>
<feature type="active site" description="Acyl-thioester intermediate" evidence="2">
    <location>
        <position position="220"/>
    </location>
</feature>
<dbReference type="EMBL" id="PEBI01000001">
    <property type="protein sequence ID" value="PJM74257.1"/>
    <property type="molecule type" value="Genomic_DNA"/>
</dbReference>
<dbReference type="Proteomes" id="UP000229095">
    <property type="component" value="Unassembled WGS sequence"/>
</dbReference>
<feature type="transmembrane region" description="Helical" evidence="4">
    <location>
        <begin position="280"/>
        <end position="299"/>
    </location>
</feature>
<proteinExistence type="predicted"/>
<dbReference type="AlphaFoldDB" id="A0A2M9HBS1"/>
<sequence>MARATNVASRRDSGVRGGSNSVASSVLGIIGEILLTLAAVLALYIAWQLWWTGVEAEQAQADQRQDVSWVNPKQGGSGYSIAKAQSGEPPVEPKSANTGDLVAQLYVPRFGSAWHRNVVEGTDAYQLSRHGLGHYPETQMPGELGNVAIAGHRSGYGEPLAHVDTLQKGDKIIIRTKNYWYVYTYTDYKIVTPEHTEVIAAVPNEPGKTPTDRYVTLTTCEPRYTTATHRWISYGKFDYWAKVSDGVPKELSTGDASGAVEFSQGESSPLAKLSASMTQLIIGLAIAYIVVYLAALIAWRYPALKALRTGHRRAPGASIYGWMYRHQPGPLAIRWVLMIIVFLTVVACLFEWGFPWAASNIPYLQVTSNFVAVE</sequence>
<feature type="region of interest" description="Disordered" evidence="3">
    <location>
        <begin position="1"/>
        <end position="20"/>
    </location>
</feature>
<feature type="transmembrane region" description="Helical" evidence="4">
    <location>
        <begin position="332"/>
        <end position="354"/>
    </location>
</feature>
<evidence type="ECO:0000256" key="1">
    <source>
        <dbReference type="ARBA" id="ARBA00022801"/>
    </source>
</evidence>
<evidence type="ECO:0000313" key="6">
    <source>
        <dbReference type="Proteomes" id="UP000229095"/>
    </source>
</evidence>
<reference evidence="5 6" key="1">
    <citation type="submission" date="2017-10" db="EMBL/GenBank/DDBJ databases">
        <title>Draft genome sequences of strains TRE 1, TRE 9, TRE H and TRI 7, isolated from tamarins, belonging to four potential novel Bifidobacterium species.</title>
        <authorList>
            <person name="Mattarelli P."/>
            <person name="Modesto M."/>
            <person name="Puglisi E."/>
            <person name="Morelli L."/>
            <person name="Spezio C."/>
            <person name="Bonetti A."/>
            <person name="Sandri C."/>
        </authorList>
    </citation>
    <scope>NUCLEOTIDE SEQUENCE [LARGE SCALE GENOMIC DNA]</scope>
    <source>
        <strain evidence="6">TRE1</strain>
    </source>
</reference>
<feature type="active site" description="Proton donor/acceptor" evidence="2">
    <location>
        <position position="152"/>
    </location>
</feature>
<dbReference type="OrthoDB" id="5242879at2"/>
<keyword evidence="1" id="KW-0378">Hydrolase</keyword>
<dbReference type="Pfam" id="PF04203">
    <property type="entry name" value="Sortase"/>
    <property type="match status" value="1"/>
</dbReference>
<keyword evidence="4" id="KW-1133">Transmembrane helix</keyword>
<keyword evidence="6" id="KW-1185">Reference proteome</keyword>
<name>A0A2M9HBS1_9BIFI</name>
<dbReference type="InterPro" id="IPR005754">
    <property type="entry name" value="Sortase"/>
</dbReference>
<dbReference type="InterPro" id="IPR042003">
    <property type="entry name" value="Sortase_E"/>
</dbReference>